<organism evidence="2 3">
    <name type="scientific">Candidatus Kaiserbacteria bacterium RIFCSPHIGHO2_01_FULL_56_24</name>
    <dbReference type="NCBI Taxonomy" id="1798487"/>
    <lineage>
        <taxon>Bacteria</taxon>
        <taxon>Candidatus Kaiseribacteriota</taxon>
    </lineage>
</organism>
<sequence length="66" mass="7484">MKDTVRWILVALLILAGGYILVDHGEHLVPYLPFAFLSGCLFMHMFMHRGHGHGGHGDMDQTHKEK</sequence>
<dbReference type="EMBL" id="MFLA01000016">
    <property type="protein sequence ID" value="OGG59776.1"/>
    <property type="molecule type" value="Genomic_DNA"/>
</dbReference>
<feature type="transmembrane region" description="Helical" evidence="1">
    <location>
        <begin position="5"/>
        <end position="22"/>
    </location>
</feature>
<dbReference type="Proteomes" id="UP000176377">
    <property type="component" value="Unassembled WGS sequence"/>
</dbReference>
<keyword evidence="1" id="KW-0472">Membrane</keyword>
<evidence type="ECO:0000313" key="3">
    <source>
        <dbReference type="Proteomes" id="UP000176377"/>
    </source>
</evidence>
<keyword evidence="1" id="KW-1133">Transmembrane helix</keyword>
<reference evidence="2 3" key="1">
    <citation type="journal article" date="2016" name="Nat. Commun.">
        <title>Thousands of microbial genomes shed light on interconnected biogeochemical processes in an aquifer system.</title>
        <authorList>
            <person name="Anantharaman K."/>
            <person name="Brown C.T."/>
            <person name="Hug L.A."/>
            <person name="Sharon I."/>
            <person name="Castelle C.J."/>
            <person name="Probst A.J."/>
            <person name="Thomas B.C."/>
            <person name="Singh A."/>
            <person name="Wilkins M.J."/>
            <person name="Karaoz U."/>
            <person name="Brodie E.L."/>
            <person name="Williams K.H."/>
            <person name="Hubbard S.S."/>
            <person name="Banfield J.F."/>
        </authorList>
    </citation>
    <scope>NUCLEOTIDE SEQUENCE [LARGE SCALE GENOMIC DNA]</scope>
</reference>
<protein>
    <recommendedName>
        <fullName evidence="4">DUF2933 domain-containing protein</fullName>
    </recommendedName>
</protein>
<gene>
    <name evidence="2" type="ORF">A2765_04275</name>
</gene>
<comment type="caution">
    <text evidence="2">The sequence shown here is derived from an EMBL/GenBank/DDBJ whole genome shotgun (WGS) entry which is preliminary data.</text>
</comment>
<name>A0A1F6DEH9_9BACT</name>
<proteinExistence type="predicted"/>
<evidence type="ECO:0000256" key="1">
    <source>
        <dbReference type="SAM" id="Phobius"/>
    </source>
</evidence>
<feature type="transmembrane region" description="Helical" evidence="1">
    <location>
        <begin position="28"/>
        <end position="47"/>
    </location>
</feature>
<evidence type="ECO:0000313" key="2">
    <source>
        <dbReference type="EMBL" id="OGG59776.1"/>
    </source>
</evidence>
<dbReference type="InterPro" id="IPR021682">
    <property type="entry name" value="DUF2933"/>
</dbReference>
<keyword evidence="1" id="KW-0812">Transmembrane</keyword>
<evidence type="ECO:0008006" key="4">
    <source>
        <dbReference type="Google" id="ProtNLM"/>
    </source>
</evidence>
<dbReference type="AlphaFoldDB" id="A0A1F6DEH9"/>
<accession>A0A1F6DEH9</accession>
<dbReference type="Pfam" id="PF11666">
    <property type="entry name" value="DUF2933"/>
    <property type="match status" value="1"/>
</dbReference>